<dbReference type="Pfam" id="PF00804">
    <property type="entry name" value="Syntaxin"/>
    <property type="match status" value="1"/>
</dbReference>
<accession>A0A822YT80</accession>
<proteinExistence type="predicted"/>
<comment type="caution">
    <text evidence="2">The sequence shown here is derived from an EMBL/GenBank/DDBJ whole genome shotgun (WGS) entry which is preliminary data.</text>
</comment>
<dbReference type="AlphaFoldDB" id="A0A822YT80"/>
<reference evidence="2 3" key="1">
    <citation type="journal article" date="2020" name="Mol. Biol. Evol.">
        <title>Distinct Expression and Methylation Patterns for Genes with Different Fates following a Single Whole-Genome Duplication in Flowering Plants.</title>
        <authorList>
            <person name="Shi T."/>
            <person name="Rahmani R.S."/>
            <person name="Gugger P.F."/>
            <person name="Wang M."/>
            <person name="Li H."/>
            <person name="Zhang Y."/>
            <person name="Li Z."/>
            <person name="Wang Q."/>
            <person name="Van de Peer Y."/>
            <person name="Marchal K."/>
            <person name="Chen J."/>
        </authorList>
    </citation>
    <scope>NUCLEOTIDE SEQUENCE [LARGE SCALE GENOMIC DNA]</scope>
    <source>
        <tissue evidence="2">Leaf</tissue>
    </source>
</reference>
<dbReference type="Gene3D" id="1.20.58.70">
    <property type="match status" value="1"/>
</dbReference>
<dbReference type="Proteomes" id="UP000607653">
    <property type="component" value="Unassembled WGS sequence"/>
</dbReference>
<dbReference type="EMBL" id="DUZY01000004">
    <property type="protein sequence ID" value="DAD34315.1"/>
    <property type="molecule type" value="Genomic_DNA"/>
</dbReference>
<name>A0A822YT80_NELNU</name>
<dbReference type="InterPro" id="IPR006011">
    <property type="entry name" value="Syntaxin_N"/>
</dbReference>
<dbReference type="GO" id="GO:0016020">
    <property type="term" value="C:membrane"/>
    <property type="evidence" value="ECO:0007669"/>
    <property type="project" value="InterPro"/>
</dbReference>
<organism evidence="2 3">
    <name type="scientific">Nelumbo nucifera</name>
    <name type="common">Sacred lotus</name>
    <dbReference type="NCBI Taxonomy" id="4432"/>
    <lineage>
        <taxon>Eukaryota</taxon>
        <taxon>Viridiplantae</taxon>
        <taxon>Streptophyta</taxon>
        <taxon>Embryophyta</taxon>
        <taxon>Tracheophyta</taxon>
        <taxon>Spermatophyta</taxon>
        <taxon>Magnoliopsida</taxon>
        <taxon>Proteales</taxon>
        <taxon>Nelumbonaceae</taxon>
        <taxon>Nelumbo</taxon>
    </lineage>
</organism>
<evidence type="ECO:0000313" key="2">
    <source>
        <dbReference type="EMBL" id="DAD34315.1"/>
    </source>
</evidence>
<evidence type="ECO:0000259" key="1">
    <source>
        <dbReference type="Pfam" id="PF00804"/>
    </source>
</evidence>
<feature type="domain" description="Syntaxin N-terminal" evidence="1">
    <location>
        <begin position="36"/>
        <end position="152"/>
    </location>
</feature>
<evidence type="ECO:0000313" key="3">
    <source>
        <dbReference type="Proteomes" id="UP000607653"/>
    </source>
</evidence>
<sequence>MNNLIIKPFLSYVDMKKEAMKDLEAGNVELEMVEAEMVKEISFIRDILRRLQQTNEESKCLHKLETLKALHTRTNADISQLEDMDCTNAANRRLCGYREGMPMDRTRTSITIRLQKKQRMMVEYKAMVGCRYFTVTGEYPEEEVIEKIISSGAVPGTGGEELLQRAVQEHGREGKVLETMLEIQDKHGTVWSLTEGRFLLNSLKIQGRLYIYIKISF</sequence>
<gene>
    <name evidence="2" type="ORF">HUJ06_004955</name>
</gene>
<protein>
    <recommendedName>
        <fullName evidence="1">Syntaxin N-terminal domain-containing protein</fullName>
    </recommendedName>
</protein>
<keyword evidence="3" id="KW-1185">Reference proteome</keyword>